<dbReference type="SUPFAM" id="SSF102114">
    <property type="entry name" value="Radical SAM enzymes"/>
    <property type="match status" value="1"/>
</dbReference>
<dbReference type="EC" id="4.1.99.22" evidence="1 12"/>
<accession>A0A1D2QRT7</accession>
<dbReference type="SFLD" id="SFLDG01386">
    <property type="entry name" value="main_SPASM_domain-containing"/>
    <property type="match status" value="1"/>
</dbReference>
<dbReference type="InterPro" id="IPR000385">
    <property type="entry name" value="MoaA_NifB_PqqE_Fe-S-bd_CS"/>
</dbReference>
<dbReference type="PROSITE" id="PS01305">
    <property type="entry name" value="MOAA_NIFB_PQQE"/>
    <property type="match status" value="1"/>
</dbReference>
<name>A0A1D2QRT7_9GAMM</name>
<comment type="catalytic activity">
    <reaction evidence="11 12">
        <text>GTP + AH2 + S-adenosyl-L-methionine = (8S)-3',8-cyclo-7,8-dihydroguanosine 5'-triphosphate + 5'-deoxyadenosine + L-methionine + A + H(+)</text>
        <dbReference type="Rhea" id="RHEA:49576"/>
        <dbReference type="ChEBI" id="CHEBI:13193"/>
        <dbReference type="ChEBI" id="CHEBI:15378"/>
        <dbReference type="ChEBI" id="CHEBI:17319"/>
        <dbReference type="ChEBI" id="CHEBI:17499"/>
        <dbReference type="ChEBI" id="CHEBI:37565"/>
        <dbReference type="ChEBI" id="CHEBI:57844"/>
        <dbReference type="ChEBI" id="CHEBI:59789"/>
        <dbReference type="ChEBI" id="CHEBI:131766"/>
        <dbReference type="EC" id="4.1.99.22"/>
    </reaction>
</comment>
<feature type="binding site" evidence="12">
    <location>
        <position position="154"/>
    </location>
    <ligand>
        <name>GTP</name>
        <dbReference type="ChEBI" id="CHEBI:37565"/>
    </ligand>
</feature>
<feature type="binding site" evidence="12">
    <location>
        <position position="64"/>
    </location>
    <ligand>
        <name>GTP</name>
        <dbReference type="ChEBI" id="CHEBI:37565"/>
    </ligand>
</feature>
<keyword evidence="10 12" id="KW-0456">Lyase</keyword>
<keyword evidence="7 12" id="KW-0411">Iron-sulfur</keyword>
<comment type="cofactor">
    <cofactor evidence="12">
        <name>[4Fe-4S] cluster</name>
        <dbReference type="ChEBI" id="CHEBI:49883"/>
    </cofactor>
    <text evidence="12">Binds 2 [4Fe-4S] clusters. Binds 1 [4Fe-4S] cluster coordinated with 3 cysteines and an exchangeable S-adenosyl-L-methionine and 1 [4Fe-4S] cluster coordinated with 3 cysteines and the GTP-derived substrate.</text>
</comment>
<evidence type="ECO:0000259" key="13">
    <source>
        <dbReference type="PROSITE" id="PS51918"/>
    </source>
</evidence>
<dbReference type="InterPro" id="IPR007197">
    <property type="entry name" value="rSAM"/>
</dbReference>
<dbReference type="Gene3D" id="3.20.20.70">
    <property type="entry name" value="Aldolase class I"/>
    <property type="match status" value="1"/>
</dbReference>
<dbReference type="InterPro" id="IPR006638">
    <property type="entry name" value="Elp3/MiaA/NifB-like_rSAM"/>
</dbReference>
<evidence type="ECO:0000256" key="6">
    <source>
        <dbReference type="ARBA" id="ARBA00023004"/>
    </source>
</evidence>
<dbReference type="PANTHER" id="PTHR22960">
    <property type="entry name" value="MOLYBDOPTERIN COFACTOR SYNTHESIS PROTEIN A"/>
    <property type="match status" value="1"/>
</dbReference>
<feature type="binding site" evidence="12">
    <location>
        <position position="68"/>
    </location>
    <ligand>
        <name>S-adenosyl-L-methionine</name>
        <dbReference type="ChEBI" id="CHEBI:59789"/>
    </ligand>
</feature>
<evidence type="ECO:0000256" key="3">
    <source>
        <dbReference type="ARBA" id="ARBA00022691"/>
    </source>
</evidence>
<evidence type="ECO:0000256" key="4">
    <source>
        <dbReference type="ARBA" id="ARBA00022723"/>
    </source>
</evidence>
<dbReference type="GO" id="GO:0005525">
    <property type="term" value="F:GTP binding"/>
    <property type="evidence" value="ECO:0007669"/>
    <property type="project" value="UniProtKB-UniRule"/>
</dbReference>
<feature type="binding site" evidence="12">
    <location>
        <position position="26"/>
    </location>
    <ligand>
        <name>[4Fe-4S] cluster</name>
        <dbReference type="ChEBI" id="CHEBI:49883"/>
        <label>1</label>
        <note>4Fe-4S-S-AdoMet</note>
    </ligand>
</feature>
<evidence type="ECO:0000256" key="8">
    <source>
        <dbReference type="ARBA" id="ARBA00023134"/>
    </source>
</evidence>
<dbReference type="GO" id="GO:0061798">
    <property type="term" value="F:GTP 3',8'-cyclase activity"/>
    <property type="evidence" value="ECO:0007669"/>
    <property type="project" value="UniProtKB-UniRule"/>
</dbReference>
<feature type="binding site" evidence="12">
    <location>
        <position position="15"/>
    </location>
    <ligand>
        <name>GTP</name>
        <dbReference type="ChEBI" id="CHEBI:37565"/>
    </ligand>
</feature>
<comment type="pathway">
    <text evidence="12">Cofactor biosynthesis; molybdopterin biosynthesis.</text>
</comment>
<reference evidence="14 15" key="1">
    <citation type="journal article" date="2016" name="Appl. Environ. Microbiol.">
        <title>Lack of Overt Genome Reduction in the Bryostatin-Producing Bryozoan Symbiont "Candidatus Endobugula sertula".</title>
        <authorList>
            <person name="Miller I.J."/>
            <person name="Vanee N."/>
            <person name="Fong S.S."/>
            <person name="Lim-Fong G.E."/>
            <person name="Kwan J.C."/>
        </authorList>
    </citation>
    <scope>NUCLEOTIDE SEQUENCE [LARGE SCALE GENOMIC DNA]</scope>
    <source>
        <strain evidence="14">AB1-4</strain>
    </source>
</reference>
<sequence>MNLFDGFGRSISYLRLSVTDRCDFRCVYCMSKDMTFLPRHRILSIEEMTLVAQAFNELGVSKIRITGGEPLIRSNISLLFKNLRELPLKEITLTTNGSQLIKHVRNLVDVGVKRINVSLDSLQADKFKTLTRTGKLKTVLKGIDAALEAGLKIKINSVILKHRNMDEVRDLVGFAIGRQMDISFIEEMPLGVINEHQREKEFVSSADLREHIAEVYPLTPSTKNTGGPSRYWQVENTSNYIGFISPHSDNFCSGCNRVRVTTEGLLLLCLGNEHNLDLRQIIRHNPNDIEGLKQHIVAAMQNKPEKHHFDLNGNKPQIVRFMNMTGG</sequence>
<comment type="caution">
    <text evidence="14">The sequence shown here is derived from an EMBL/GenBank/DDBJ whole genome shotgun (WGS) entry which is preliminary data.</text>
</comment>
<dbReference type="InterPro" id="IPR040064">
    <property type="entry name" value="MoaA-like"/>
</dbReference>
<feature type="binding site" evidence="12">
    <location>
        <position position="255"/>
    </location>
    <ligand>
        <name>[4Fe-4S] cluster</name>
        <dbReference type="ChEBI" id="CHEBI:49883"/>
        <label>2</label>
        <note>4Fe-4S-substrate</note>
    </ligand>
</feature>
<evidence type="ECO:0000256" key="2">
    <source>
        <dbReference type="ARBA" id="ARBA00022485"/>
    </source>
</evidence>
<dbReference type="InterPro" id="IPR013483">
    <property type="entry name" value="MoaA"/>
</dbReference>
<feature type="binding site" evidence="12">
    <location>
        <position position="269"/>
    </location>
    <ligand>
        <name>[4Fe-4S] cluster</name>
        <dbReference type="ChEBI" id="CHEBI:49883"/>
        <label>2</label>
        <note>4Fe-4S-substrate</note>
    </ligand>
</feature>
<gene>
    <name evidence="12" type="primary">moaA</name>
    <name evidence="14" type="ORF">AB835_04280</name>
</gene>
<dbReference type="GO" id="GO:1904047">
    <property type="term" value="F:S-adenosyl-L-methionine binding"/>
    <property type="evidence" value="ECO:0007669"/>
    <property type="project" value="UniProtKB-UniRule"/>
</dbReference>
<evidence type="ECO:0000256" key="11">
    <source>
        <dbReference type="ARBA" id="ARBA00048697"/>
    </source>
</evidence>
<feature type="binding site" evidence="12">
    <location>
        <position position="188"/>
    </location>
    <ligand>
        <name>S-adenosyl-L-methionine</name>
        <dbReference type="ChEBI" id="CHEBI:59789"/>
    </ligand>
</feature>
<feature type="binding site" evidence="12">
    <location>
        <position position="252"/>
    </location>
    <ligand>
        <name>[4Fe-4S] cluster</name>
        <dbReference type="ChEBI" id="CHEBI:49883"/>
        <label>2</label>
        <note>4Fe-4S-substrate</note>
    </ligand>
</feature>
<dbReference type="Pfam" id="PF06463">
    <property type="entry name" value="Mob_synth_C"/>
    <property type="match status" value="1"/>
</dbReference>
<comment type="function">
    <text evidence="12">Catalyzes the cyclization of GTP to (8S)-3',8-cyclo-7,8-dihydroguanosine 5'-triphosphate.</text>
</comment>
<feature type="domain" description="Radical SAM core" evidence="13">
    <location>
        <begin position="6"/>
        <end position="221"/>
    </location>
</feature>
<keyword evidence="8 12" id="KW-0342">GTP-binding</keyword>
<dbReference type="UniPathway" id="UPA00344"/>
<dbReference type="InterPro" id="IPR050105">
    <property type="entry name" value="MoCo_biosynth_MoaA/MoaC"/>
</dbReference>
<evidence type="ECO:0000256" key="7">
    <source>
        <dbReference type="ARBA" id="ARBA00023014"/>
    </source>
</evidence>
<protein>
    <recommendedName>
        <fullName evidence="1 12">GTP 3',8-cyclase</fullName>
        <ecNumber evidence="1 12">4.1.99.22</ecNumber>
    </recommendedName>
    <alternativeName>
        <fullName evidence="12">Molybdenum cofactor biosynthesis protein A</fullName>
    </alternativeName>
</protein>
<organism evidence="14 15">
    <name type="scientific">Candidatus Endobugula sertula</name>
    <name type="common">Bugula neritina bacterial symbiont</name>
    <dbReference type="NCBI Taxonomy" id="62101"/>
    <lineage>
        <taxon>Bacteria</taxon>
        <taxon>Pseudomonadati</taxon>
        <taxon>Pseudomonadota</taxon>
        <taxon>Gammaproteobacteria</taxon>
        <taxon>Cellvibrionales</taxon>
        <taxon>Cellvibrionaceae</taxon>
        <taxon>Candidatus Endobugula</taxon>
    </lineage>
</organism>
<dbReference type="GO" id="GO:0006777">
    <property type="term" value="P:Mo-molybdopterin cofactor biosynthetic process"/>
    <property type="evidence" value="ECO:0007669"/>
    <property type="project" value="UniProtKB-UniRule"/>
</dbReference>
<keyword evidence="4 12" id="KW-0479">Metal-binding</keyword>
<dbReference type="GO" id="GO:0061799">
    <property type="term" value="F:cyclic pyranopterin monophosphate synthase activity"/>
    <property type="evidence" value="ECO:0007669"/>
    <property type="project" value="TreeGrafter"/>
</dbReference>
<feature type="binding site" evidence="12">
    <location>
        <position position="94"/>
    </location>
    <ligand>
        <name>GTP</name>
        <dbReference type="ChEBI" id="CHEBI:37565"/>
    </ligand>
</feature>
<dbReference type="SFLD" id="SFLDG01383">
    <property type="entry name" value="cyclic_pyranopterin_phosphate"/>
    <property type="match status" value="1"/>
</dbReference>
<dbReference type="SFLD" id="SFLDG01067">
    <property type="entry name" value="SPASM/twitch_domain_containing"/>
    <property type="match status" value="1"/>
</dbReference>
<dbReference type="Proteomes" id="UP000242502">
    <property type="component" value="Unassembled WGS sequence"/>
</dbReference>
<evidence type="ECO:0000256" key="9">
    <source>
        <dbReference type="ARBA" id="ARBA00023150"/>
    </source>
</evidence>
<dbReference type="PANTHER" id="PTHR22960:SF0">
    <property type="entry name" value="MOLYBDENUM COFACTOR BIOSYNTHESIS PROTEIN 1"/>
    <property type="match status" value="1"/>
</dbReference>
<dbReference type="InterPro" id="IPR010505">
    <property type="entry name" value="MoaA_twitch"/>
</dbReference>
<evidence type="ECO:0000256" key="10">
    <source>
        <dbReference type="ARBA" id="ARBA00023239"/>
    </source>
</evidence>
<dbReference type="CDD" id="cd21117">
    <property type="entry name" value="Twitch_MoaA"/>
    <property type="match status" value="1"/>
</dbReference>
<keyword evidence="2 12" id="KW-0004">4Fe-4S</keyword>
<evidence type="ECO:0000256" key="1">
    <source>
        <dbReference type="ARBA" id="ARBA00012167"/>
    </source>
</evidence>
<dbReference type="InterPro" id="IPR013785">
    <property type="entry name" value="Aldolase_TIM"/>
</dbReference>
<dbReference type="Pfam" id="PF04055">
    <property type="entry name" value="Radical_SAM"/>
    <property type="match status" value="1"/>
</dbReference>
<dbReference type="HAMAP" id="MF_01225_B">
    <property type="entry name" value="MoaA_B"/>
    <property type="match status" value="1"/>
</dbReference>
<feature type="binding site" evidence="12">
    <location>
        <position position="22"/>
    </location>
    <ligand>
        <name>[4Fe-4S] cluster</name>
        <dbReference type="ChEBI" id="CHEBI:49883"/>
        <label>1</label>
        <note>4Fe-4S-S-AdoMet</note>
    </ligand>
</feature>
<evidence type="ECO:0000313" key="15">
    <source>
        <dbReference type="Proteomes" id="UP000242502"/>
    </source>
</evidence>
<keyword evidence="5 12" id="KW-0547">Nucleotide-binding</keyword>
<dbReference type="AlphaFoldDB" id="A0A1D2QRT7"/>
<evidence type="ECO:0000313" key="14">
    <source>
        <dbReference type="EMBL" id="ODS24254.1"/>
    </source>
</evidence>
<dbReference type="EMBL" id="MDLC01000011">
    <property type="protein sequence ID" value="ODS24254.1"/>
    <property type="molecule type" value="Genomic_DNA"/>
</dbReference>
<keyword evidence="9 12" id="KW-0501">Molybdenum cofactor biosynthesis</keyword>
<keyword evidence="3 12" id="KW-0949">S-adenosyl-L-methionine</keyword>
<dbReference type="STRING" id="62101.AB835_04280"/>
<proteinExistence type="inferred from homology"/>
<dbReference type="PROSITE" id="PS51918">
    <property type="entry name" value="RADICAL_SAM"/>
    <property type="match status" value="1"/>
</dbReference>
<dbReference type="CDD" id="cd01335">
    <property type="entry name" value="Radical_SAM"/>
    <property type="match status" value="1"/>
</dbReference>
<dbReference type="SFLD" id="SFLDS00029">
    <property type="entry name" value="Radical_SAM"/>
    <property type="match status" value="1"/>
</dbReference>
<keyword evidence="6 12" id="KW-0408">Iron</keyword>
<dbReference type="NCBIfam" id="TIGR02666">
    <property type="entry name" value="moaA"/>
    <property type="match status" value="1"/>
</dbReference>
<dbReference type="GO" id="GO:0051539">
    <property type="term" value="F:4 iron, 4 sulfur cluster binding"/>
    <property type="evidence" value="ECO:0007669"/>
    <property type="project" value="UniProtKB-UniRule"/>
</dbReference>
<comment type="similarity">
    <text evidence="12">Belongs to the radical SAM superfamily. MoaA family.</text>
</comment>
<dbReference type="SMART" id="SM00729">
    <property type="entry name" value="Elp3"/>
    <property type="match status" value="1"/>
</dbReference>
<feature type="binding site" evidence="12">
    <location>
        <position position="118"/>
    </location>
    <ligand>
        <name>S-adenosyl-L-methionine</name>
        <dbReference type="ChEBI" id="CHEBI:59789"/>
    </ligand>
</feature>
<dbReference type="InterPro" id="IPR058240">
    <property type="entry name" value="rSAM_sf"/>
</dbReference>
<feature type="binding site" evidence="12">
    <location>
        <position position="28"/>
    </location>
    <ligand>
        <name>S-adenosyl-L-methionine</name>
        <dbReference type="ChEBI" id="CHEBI:59789"/>
    </ligand>
</feature>
<feature type="binding site" evidence="12">
    <location>
        <begin position="257"/>
        <end position="259"/>
    </location>
    <ligand>
        <name>GTP</name>
        <dbReference type="ChEBI" id="CHEBI:37565"/>
    </ligand>
</feature>
<evidence type="ECO:0000256" key="5">
    <source>
        <dbReference type="ARBA" id="ARBA00022741"/>
    </source>
</evidence>
<evidence type="ECO:0000256" key="12">
    <source>
        <dbReference type="HAMAP-Rule" id="MF_01225"/>
    </source>
</evidence>
<feature type="binding site" evidence="12">
    <location>
        <position position="29"/>
    </location>
    <ligand>
        <name>[4Fe-4S] cluster</name>
        <dbReference type="ChEBI" id="CHEBI:49883"/>
        <label>1</label>
        <note>4Fe-4S-S-AdoMet</note>
    </ligand>
</feature>
<dbReference type="GO" id="GO:0046872">
    <property type="term" value="F:metal ion binding"/>
    <property type="evidence" value="ECO:0007669"/>
    <property type="project" value="UniProtKB-KW"/>
</dbReference>
<comment type="subunit">
    <text evidence="12">Monomer and homodimer.</text>
</comment>